<evidence type="ECO:0000313" key="4">
    <source>
        <dbReference type="Proteomes" id="UP000184330"/>
    </source>
</evidence>
<feature type="region of interest" description="Disordered" evidence="1">
    <location>
        <begin position="190"/>
        <end position="219"/>
    </location>
</feature>
<dbReference type="EMBL" id="FJOG01000006">
    <property type="protein sequence ID" value="CZR55463.1"/>
    <property type="molecule type" value="Genomic_DNA"/>
</dbReference>
<feature type="region of interest" description="Disordered" evidence="1">
    <location>
        <begin position="264"/>
        <end position="307"/>
    </location>
</feature>
<feature type="region of interest" description="Disordered" evidence="1">
    <location>
        <begin position="800"/>
        <end position="931"/>
    </location>
</feature>
<name>A0A1L7WRS6_9HELO</name>
<dbReference type="PANTHER" id="PTHR15992">
    <property type="entry name" value="HOLLIDAY JUNCTION RECOGNITION PROTEIN"/>
    <property type="match status" value="1"/>
</dbReference>
<feature type="compositionally biased region" description="Acidic residues" evidence="1">
    <location>
        <begin position="130"/>
        <end position="173"/>
    </location>
</feature>
<feature type="domain" description="TERF2-interacting telomeric protein 1 Myb" evidence="2">
    <location>
        <begin position="355"/>
        <end position="405"/>
    </location>
</feature>
<dbReference type="InterPro" id="IPR009057">
    <property type="entry name" value="Homeodomain-like_sf"/>
</dbReference>
<dbReference type="Pfam" id="PF08914">
    <property type="entry name" value="Myb_Rap1"/>
    <property type="match status" value="1"/>
</dbReference>
<evidence type="ECO:0000259" key="2">
    <source>
        <dbReference type="Pfam" id="PF08914"/>
    </source>
</evidence>
<keyword evidence="4" id="KW-1185">Reference proteome</keyword>
<dbReference type="Proteomes" id="UP000184330">
    <property type="component" value="Unassembled WGS sequence"/>
</dbReference>
<feature type="compositionally biased region" description="Polar residues" evidence="1">
    <location>
        <begin position="666"/>
        <end position="680"/>
    </location>
</feature>
<dbReference type="Gene3D" id="1.10.10.60">
    <property type="entry name" value="Homeodomain-like"/>
    <property type="match status" value="1"/>
</dbReference>
<accession>A0A1L7WRS6</accession>
<dbReference type="GO" id="GO:0005634">
    <property type="term" value="C:nucleus"/>
    <property type="evidence" value="ECO:0007669"/>
    <property type="project" value="InterPro"/>
</dbReference>
<dbReference type="Gene3D" id="1.10.20.10">
    <property type="entry name" value="Histone, subunit A"/>
    <property type="match status" value="1"/>
</dbReference>
<sequence>MEPFPKRQRLYSPIGPTFPQSFDSEQAYYDEDELDDFIVEEEEEEKEVEDAQLDYDPESDLQQKRARLDYKLKSTFEAIFEKYGKDFDGVGDEIDLATGEIVVNNGHILEMLDERDAGDVGRAQSVPTEVTEESEDLPSSALEEEVSEIDEEDEELEDEGSEEGSDDDMLEDDMILRGFSQANRFLRASPELGTLRKPVVPQPKPRKVPVQPPVVPKKSLPSRSEILAQFGPKLGPQIVEYVSKQSVPKDSHVEPAWRAPEIPAFEPRRRESKKHVVLPPEPERSPSPEEATSIWALPRGRGPNKVRPNNVANFRGESSAGIKHQDRFALDPLSLPLDLGDFDQISPPKRRRNKFTDEDDQVLLDWVTRVRQKGLTLSDPLWKELEANCPSHPWQMWKKRYKHHFTYLLSNSTEESEVSEASVDSPYVAPQPIPVRHADPLSHGLSQDSMHVRPNRVRKPAQKDSRIITWSEAVDALESLDPDLHAGIMEDSRMENTSHPTFGQPSFTSSRQDLRPATTTKPAGQHAVHHAPKPRPKEVIDLTDLDDELSDVEAAPVQDQDQSLIPGAPCPHAECRAYPTILYRLQRRDEEELSEMCLHLFRVHHTTPFPCGETNCTRKGEEGYFMQADLVRHARNAHPSVGALHRLRGRVDSELLDRNIELATPPSDSIRNSNRPVSQQRDSDFMSPRKASTARRLSSSQMRSSTSDPDRTPRGLNTIPGASHSTPMTSVSSMRVHHPSATKAPAEQEFDNDNMDSIDNLSMQAHRSTIDSSGGLGSLHVQRPSSLGAAWSNNGAETYSKIRNPLPTPVTATDSSLGPALSFFDDKKARRRNTISEQEPQIAKPPTSSISQKPGAIINETPDPVFPQVQGSSQEIPSTSFASSSNISTSRLTRRAQPPIRRNTIDPTYEFSDEEVQPRPVSKAPPRKLGQISVPKPAAAVPSMGPPSSAPKRARIAKTPITMYSKKQPRVVKSAPAPKLSFTTPAAQKAIRQSILRMALDAEDFDELSLNKEDVVLIFSQPRTKPLSKLHTIVKQEDVMNTPRPVSSAANRKRAFSTFQERSSPDELAEEQLSPSSKAAATAKPQIKVEEDVSLPAHPPTLPNHKQDKGKQRADPLPSSHMTPSISGRQIPIRTNTPLLNLTPSAPKEIRDSAGEESSPALPNQNSPPQRARTRRQRAADSSSSPLTNLLTPTRKKTTNDFLMAEQVTVVVKTPGGTFRRCGEDGFSCGRSFCFRCGNQGVVGNAAVG</sequence>
<proteinExistence type="predicted"/>
<dbReference type="OrthoDB" id="2420608at2759"/>
<feature type="compositionally biased region" description="Basic and acidic residues" evidence="1">
    <location>
        <begin position="1105"/>
        <end position="1114"/>
    </location>
</feature>
<feature type="region of interest" description="Disordered" evidence="1">
    <location>
        <begin position="494"/>
        <end position="536"/>
    </location>
</feature>
<reference evidence="3 4" key="1">
    <citation type="submission" date="2016-03" db="EMBL/GenBank/DDBJ databases">
        <authorList>
            <person name="Ploux O."/>
        </authorList>
    </citation>
    <scope>NUCLEOTIDE SEQUENCE [LARGE SCALE GENOMIC DNA]</scope>
    <source>
        <strain evidence="3 4">UAMH 11012</strain>
    </source>
</reference>
<feature type="region of interest" description="Disordered" evidence="1">
    <location>
        <begin position="433"/>
        <end position="464"/>
    </location>
</feature>
<feature type="compositionally biased region" description="Polar residues" evidence="1">
    <location>
        <begin position="1120"/>
        <end position="1144"/>
    </location>
</feature>
<evidence type="ECO:0000313" key="3">
    <source>
        <dbReference type="EMBL" id="CZR55463.1"/>
    </source>
</evidence>
<dbReference type="SUPFAM" id="SSF46689">
    <property type="entry name" value="Homeodomain-like"/>
    <property type="match status" value="1"/>
</dbReference>
<feature type="compositionally biased region" description="Polar residues" evidence="1">
    <location>
        <begin position="497"/>
        <end position="522"/>
    </location>
</feature>
<feature type="region of interest" description="Disordered" evidence="1">
    <location>
        <begin position="662"/>
        <end position="732"/>
    </location>
</feature>
<dbReference type="AlphaFoldDB" id="A0A1L7WRS6"/>
<dbReference type="GO" id="GO:0046982">
    <property type="term" value="F:protein heterodimerization activity"/>
    <property type="evidence" value="ECO:0007669"/>
    <property type="project" value="InterPro"/>
</dbReference>
<protein>
    <recommendedName>
        <fullName evidence="2">TERF2-interacting telomeric protein 1 Myb domain-containing protein</fullName>
    </recommendedName>
</protein>
<feature type="compositionally biased region" description="Low complexity" evidence="1">
    <location>
        <begin position="1074"/>
        <end position="1085"/>
    </location>
</feature>
<feature type="compositionally biased region" description="Low complexity" evidence="1">
    <location>
        <begin position="695"/>
        <end position="707"/>
    </location>
</feature>
<dbReference type="InterPro" id="IPR009072">
    <property type="entry name" value="Histone-fold"/>
</dbReference>
<dbReference type="Pfam" id="PF10384">
    <property type="entry name" value="Scm3"/>
    <property type="match status" value="1"/>
</dbReference>
<organism evidence="3 4">
    <name type="scientific">Phialocephala subalpina</name>
    <dbReference type="NCBI Taxonomy" id="576137"/>
    <lineage>
        <taxon>Eukaryota</taxon>
        <taxon>Fungi</taxon>
        <taxon>Dikarya</taxon>
        <taxon>Ascomycota</taxon>
        <taxon>Pezizomycotina</taxon>
        <taxon>Leotiomycetes</taxon>
        <taxon>Helotiales</taxon>
        <taxon>Mollisiaceae</taxon>
        <taxon>Phialocephala</taxon>
        <taxon>Phialocephala fortinii species complex</taxon>
    </lineage>
</organism>
<evidence type="ECO:0000256" key="1">
    <source>
        <dbReference type="SAM" id="MobiDB-lite"/>
    </source>
</evidence>
<feature type="compositionally biased region" description="Low complexity" evidence="1">
    <location>
        <begin position="1180"/>
        <end position="1193"/>
    </location>
</feature>
<feature type="compositionally biased region" description="Polar residues" evidence="1">
    <location>
        <begin position="723"/>
        <end position="732"/>
    </location>
</feature>
<dbReference type="InterPro" id="IPR018465">
    <property type="entry name" value="Scm3/HJURP"/>
</dbReference>
<dbReference type="InterPro" id="IPR015010">
    <property type="entry name" value="TERF2IP_Myb"/>
</dbReference>
<dbReference type="CDD" id="cd11655">
    <property type="entry name" value="rap1_myb-like"/>
    <property type="match status" value="1"/>
</dbReference>
<dbReference type="GO" id="GO:0042393">
    <property type="term" value="F:histone binding"/>
    <property type="evidence" value="ECO:0007669"/>
    <property type="project" value="InterPro"/>
</dbReference>
<feature type="region of interest" description="Disordered" evidence="1">
    <location>
        <begin position="115"/>
        <end position="174"/>
    </location>
</feature>
<feature type="region of interest" description="Disordered" evidence="1">
    <location>
        <begin position="1036"/>
        <end position="1196"/>
    </location>
</feature>
<feature type="region of interest" description="Disordered" evidence="1">
    <location>
        <begin position="1"/>
        <end position="22"/>
    </location>
</feature>
<feature type="compositionally biased region" description="Low complexity" evidence="1">
    <location>
        <begin position="878"/>
        <end position="890"/>
    </location>
</feature>
<dbReference type="PANTHER" id="PTHR15992:SF5">
    <property type="entry name" value="HOLLIDAY JUNCTION RECOGNITION PROTEIN"/>
    <property type="match status" value="1"/>
</dbReference>
<gene>
    <name evidence="3" type="ORF">PAC_05351</name>
</gene>